<dbReference type="EMBL" id="JANEYG010000006">
    <property type="protein sequence ID" value="KAJ8922467.1"/>
    <property type="molecule type" value="Genomic_DNA"/>
</dbReference>
<protein>
    <submittedName>
        <fullName evidence="1">Uncharacterized protein</fullName>
    </submittedName>
</protein>
<proteinExistence type="predicted"/>
<accession>A0AAV8W858</accession>
<sequence>MMVVNCDLSPHSARNVRVNACSIILNTSYHTDFFCGEVLPVSTIVISTKADIAPANTVSLGCLMAMIAAMKNVLSPISDTSITLRLATKAWMNPTFSFTTFPLVDPGLLICDTQ</sequence>
<comment type="caution">
    <text evidence="1">The sequence shown here is derived from an EMBL/GenBank/DDBJ whole genome shotgun (WGS) entry which is preliminary data.</text>
</comment>
<reference evidence="1 2" key="1">
    <citation type="journal article" date="2023" name="Insect Mol. Biol.">
        <title>Genome sequencing provides insights into the evolution of gene families encoding plant cell wall-degrading enzymes in longhorned beetles.</title>
        <authorList>
            <person name="Shin N.R."/>
            <person name="Okamura Y."/>
            <person name="Kirsch R."/>
            <person name="Pauchet Y."/>
        </authorList>
    </citation>
    <scope>NUCLEOTIDE SEQUENCE [LARGE SCALE GENOMIC DNA]</scope>
    <source>
        <strain evidence="1">EAD_L_NR</strain>
    </source>
</reference>
<dbReference type="Proteomes" id="UP001159042">
    <property type="component" value="Unassembled WGS sequence"/>
</dbReference>
<evidence type="ECO:0000313" key="2">
    <source>
        <dbReference type="Proteomes" id="UP001159042"/>
    </source>
</evidence>
<gene>
    <name evidence="1" type="ORF">NQ315_007495</name>
</gene>
<name>A0AAV8W858_9CUCU</name>
<keyword evidence="2" id="KW-1185">Reference proteome</keyword>
<dbReference type="AlphaFoldDB" id="A0AAV8W858"/>
<evidence type="ECO:0000313" key="1">
    <source>
        <dbReference type="EMBL" id="KAJ8922467.1"/>
    </source>
</evidence>
<organism evidence="1 2">
    <name type="scientific">Exocentrus adspersus</name>
    <dbReference type="NCBI Taxonomy" id="1586481"/>
    <lineage>
        <taxon>Eukaryota</taxon>
        <taxon>Metazoa</taxon>
        <taxon>Ecdysozoa</taxon>
        <taxon>Arthropoda</taxon>
        <taxon>Hexapoda</taxon>
        <taxon>Insecta</taxon>
        <taxon>Pterygota</taxon>
        <taxon>Neoptera</taxon>
        <taxon>Endopterygota</taxon>
        <taxon>Coleoptera</taxon>
        <taxon>Polyphaga</taxon>
        <taxon>Cucujiformia</taxon>
        <taxon>Chrysomeloidea</taxon>
        <taxon>Cerambycidae</taxon>
        <taxon>Lamiinae</taxon>
        <taxon>Acanthocinini</taxon>
        <taxon>Exocentrus</taxon>
    </lineage>
</organism>